<feature type="non-terminal residue" evidence="2">
    <location>
        <position position="57"/>
    </location>
</feature>
<evidence type="ECO:0000259" key="1">
    <source>
        <dbReference type="Pfam" id="PF13276"/>
    </source>
</evidence>
<dbReference type="EMBL" id="LAZR01067919">
    <property type="protein sequence ID" value="KKK50633.1"/>
    <property type="molecule type" value="Genomic_DNA"/>
</dbReference>
<evidence type="ECO:0000313" key="2">
    <source>
        <dbReference type="EMBL" id="KKK50633.1"/>
    </source>
</evidence>
<feature type="domain" description="HTH-like" evidence="1">
    <location>
        <begin position="4"/>
        <end position="56"/>
    </location>
</feature>
<dbReference type="InterPro" id="IPR025948">
    <property type="entry name" value="HTH-like_dom"/>
</dbReference>
<comment type="caution">
    <text evidence="2">The sequence shown here is derived from an EMBL/GenBank/DDBJ whole genome shotgun (WGS) entry which is preliminary data.</text>
</comment>
<sequence length="57" mass="7021">MNPYNLELMHLIDEVYTKTPFYGSRRIREILKRRGYFVNRKRVQRLMRLMGIEAIYA</sequence>
<reference evidence="2" key="1">
    <citation type="journal article" date="2015" name="Nature">
        <title>Complex archaea that bridge the gap between prokaryotes and eukaryotes.</title>
        <authorList>
            <person name="Spang A."/>
            <person name="Saw J.H."/>
            <person name="Jorgensen S.L."/>
            <person name="Zaremba-Niedzwiedzka K."/>
            <person name="Martijn J."/>
            <person name="Lind A.E."/>
            <person name="van Eijk R."/>
            <person name="Schleper C."/>
            <person name="Guy L."/>
            <person name="Ettema T.J."/>
        </authorList>
    </citation>
    <scope>NUCLEOTIDE SEQUENCE</scope>
</reference>
<name>A0A0F8W1Z0_9ZZZZ</name>
<dbReference type="Pfam" id="PF13276">
    <property type="entry name" value="HTH_21"/>
    <property type="match status" value="1"/>
</dbReference>
<gene>
    <name evidence="2" type="ORF">LCGC14_3123040</name>
</gene>
<protein>
    <recommendedName>
        <fullName evidence="1">HTH-like domain-containing protein</fullName>
    </recommendedName>
</protein>
<proteinExistence type="predicted"/>
<dbReference type="AlphaFoldDB" id="A0A0F8W1Z0"/>
<organism evidence="2">
    <name type="scientific">marine sediment metagenome</name>
    <dbReference type="NCBI Taxonomy" id="412755"/>
    <lineage>
        <taxon>unclassified sequences</taxon>
        <taxon>metagenomes</taxon>
        <taxon>ecological metagenomes</taxon>
    </lineage>
</organism>
<accession>A0A0F8W1Z0</accession>